<organism evidence="1">
    <name type="scientific">bioreactor metagenome</name>
    <dbReference type="NCBI Taxonomy" id="1076179"/>
    <lineage>
        <taxon>unclassified sequences</taxon>
        <taxon>metagenomes</taxon>
        <taxon>ecological metagenomes</taxon>
    </lineage>
</organism>
<dbReference type="AlphaFoldDB" id="A0A645AYR9"/>
<gene>
    <name evidence="1" type="primary">scpA_30</name>
    <name evidence="1" type="ORF">SDC9_101453</name>
</gene>
<evidence type="ECO:0000313" key="1">
    <source>
        <dbReference type="EMBL" id="MPM54674.1"/>
    </source>
</evidence>
<dbReference type="Pfam" id="PF02616">
    <property type="entry name" value="SMC_ScpA"/>
    <property type="match status" value="1"/>
</dbReference>
<sequence>MKNGKGIFIREPSIVPSANEVYQKNHTTEELYLAFMNVLEKNNRKLPPPVKSFDGIVNTKQISVSHKLLFILRNLVRVKIVRFYDLFLNIKSRSEVVATFLAVLELTKSKKINVDTEAGGEIIMKVTDDGE</sequence>
<dbReference type="InterPro" id="IPR003768">
    <property type="entry name" value="ScpA"/>
</dbReference>
<dbReference type="InterPro" id="IPR023093">
    <property type="entry name" value="ScpA-like_C"/>
</dbReference>
<protein>
    <submittedName>
        <fullName evidence="1">Segregation and condensation protein A</fullName>
    </submittedName>
</protein>
<dbReference type="Gene3D" id="1.10.10.580">
    <property type="entry name" value="Structural maintenance of chromosome 1. Chain E"/>
    <property type="match status" value="1"/>
</dbReference>
<accession>A0A645AYR9</accession>
<proteinExistence type="predicted"/>
<comment type="caution">
    <text evidence="1">The sequence shown here is derived from an EMBL/GenBank/DDBJ whole genome shotgun (WGS) entry which is preliminary data.</text>
</comment>
<reference evidence="1" key="1">
    <citation type="submission" date="2019-08" db="EMBL/GenBank/DDBJ databases">
        <authorList>
            <person name="Kucharzyk K."/>
            <person name="Murdoch R.W."/>
            <person name="Higgins S."/>
            <person name="Loffler F."/>
        </authorList>
    </citation>
    <scope>NUCLEOTIDE SEQUENCE</scope>
</reference>
<dbReference type="EMBL" id="VSSQ01014911">
    <property type="protein sequence ID" value="MPM54674.1"/>
    <property type="molecule type" value="Genomic_DNA"/>
</dbReference>
<name>A0A645AYR9_9ZZZZ</name>